<feature type="region of interest" description="Disordered" evidence="1">
    <location>
        <begin position="449"/>
        <end position="528"/>
    </location>
</feature>
<feature type="compositionally biased region" description="Basic and acidic residues" evidence="1">
    <location>
        <begin position="455"/>
        <end position="481"/>
    </location>
</feature>
<proteinExistence type="predicted"/>
<evidence type="ECO:0000256" key="1">
    <source>
        <dbReference type="SAM" id="MobiDB-lite"/>
    </source>
</evidence>
<protein>
    <submittedName>
        <fullName evidence="2">Uncharacterized protein</fullName>
    </submittedName>
</protein>
<name>A0A6C0EMP3_9ZZZZ</name>
<sequence>MDNIFITTGSKEKCQNWEQFQTPLGLRGKKFRFIILALGTTGSGKTDAIKYAKQYATLINSATVRDNQFVDTNGNNKKWIDIEVSHDHYYTNNDDYKDCINGILSEHHDSENDGDDIINNPETLKLIHDCYQTSRTGKLETQNQKATRRAYGFSAAKKRNNYTNPRGPAIRLGDTAAQRKAKWATSSLGETLHDRELNKFVDPRYAITTRPEEVFNADIVVYKKLTQAVNNGRNIVYESTGVSFDTIKEIIKLSNNACSSSRYNYIIMGVVNIIDKESNIERIKNRFKSDLKKFKVNKLENPAPQSPSTLNSEEIESKQNQIKKNIIELIEYCTCKTKTIWQEKQDIGKTTKETDIFGEKTVTTYQKYGDCDGVGIDLLMLFDQQNVDLRESKEEKKKENVYPSAIIPLSTRSQYLLPLTRTGEGAIVFSANEKKKAGALLGDICTAVSQPASAPEKEREDMMKKASEKPDQLKVEADRIQYRKQLRTKIREKGRGGKKTRKRRKKRTKRKTRKRRKRKKQKTRTKPH</sequence>
<dbReference type="AlphaFoldDB" id="A0A6C0EMP3"/>
<evidence type="ECO:0000313" key="2">
    <source>
        <dbReference type="EMBL" id="QHT30318.1"/>
    </source>
</evidence>
<feature type="compositionally biased region" description="Basic residues" evidence="1">
    <location>
        <begin position="496"/>
        <end position="528"/>
    </location>
</feature>
<accession>A0A6C0EMP3</accession>
<reference evidence="2" key="1">
    <citation type="journal article" date="2020" name="Nature">
        <title>Giant virus diversity and host interactions through global metagenomics.</title>
        <authorList>
            <person name="Schulz F."/>
            <person name="Roux S."/>
            <person name="Paez-Espino D."/>
            <person name="Jungbluth S."/>
            <person name="Walsh D.A."/>
            <person name="Denef V.J."/>
            <person name="McMahon K.D."/>
            <person name="Konstantinidis K.T."/>
            <person name="Eloe-Fadrosh E.A."/>
            <person name="Kyrpides N.C."/>
            <person name="Woyke T."/>
        </authorList>
    </citation>
    <scope>NUCLEOTIDE SEQUENCE</scope>
    <source>
        <strain evidence="2">GVMAG-M-3300009149-34</strain>
    </source>
</reference>
<organism evidence="2">
    <name type="scientific">viral metagenome</name>
    <dbReference type="NCBI Taxonomy" id="1070528"/>
    <lineage>
        <taxon>unclassified sequences</taxon>
        <taxon>metagenomes</taxon>
        <taxon>organismal metagenomes</taxon>
    </lineage>
</organism>
<dbReference type="EMBL" id="MN738895">
    <property type="protein sequence ID" value="QHT30318.1"/>
    <property type="molecule type" value="Genomic_DNA"/>
</dbReference>